<accession>A0A168JGT7</accession>
<evidence type="ECO:0000313" key="2">
    <source>
        <dbReference type="Proteomes" id="UP000076881"/>
    </source>
</evidence>
<name>A0A168JGT7_CORDF</name>
<proteinExistence type="predicted"/>
<gene>
    <name evidence="1" type="ORF">LEL_03901</name>
</gene>
<evidence type="ECO:0000313" key="1">
    <source>
        <dbReference type="EMBL" id="OAA80415.1"/>
    </source>
</evidence>
<dbReference type="STRING" id="1081108.A0A168JGT7"/>
<dbReference type="OrthoDB" id="4521980at2759"/>
<keyword evidence="2" id="KW-1185">Reference proteome</keyword>
<dbReference type="Proteomes" id="UP000076881">
    <property type="component" value="Unassembled WGS sequence"/>
</dbReference>
<protein>
    <submittedName>
        <fullName evidence="1">Uncharacterized protein</fullName>
    </submittedName>
</protein>
<organism evidence="1 2">
    <name type="scientific">Akanthomyces lecanii RCEF 1005</name>
    <dbReference type="NCBI Taxonomy" id="1081108"/>
    <lineage>
        <taxon>Eukaryota</taxon>
        <taxon>Fungi</taxon>
        <taxon>Dikarya</taxon>
        <taxon>Ascomycota</taxon>
        <taxon>Pezizomycotina</taxon>
        <taxon>Sordariomycetes</taxon>
        <taxon>Hypocreomycetidae</taxon>
        <taxon>Hypocreales</taxon>
        <taxon>Cordycipitaceae</taxon>
        <taxon>Akanthomyces</taxon>
        <taxon>Cordyceps confragosa</taxon>
    </lineage>
</organism>
<sequence length="149" mass="16453">MANTCVPETALLPSIEQGNSGWDMQPIRKPVTAAWDVQVSKIDAKKIESGFVPENMEDKWLCYSSRRDADGVILVHFCRSWSKTEQMVLTLQPAADGAEGMQEAGARIITEIMWEAQDADSDLGQDEAKENAIMICNGILGCALEEKFD</sequence>
<dbReference type="AlphaFoldDB" id="A0A168JGT7"/>
<comment type="caution">
    <text evidence="1">The sequence shown here is derived from an EMBL/GenBank/DDBJ whole genome shotgun (WGS) entry which is preliminary data.</text>
</comment>
<reference evidence="1 2" key="1">
    <citation type="journal article" date="2016" name="Genome Biol. Evol.">
        <title>Divergent and convergent evolution of fungal pathogenicity.</title>
        <authorList>
            <person name="Shang Y."/>
            <person name="Xiao G."/>
            <person name="Zheng P."/>
            <person name="Cen K."/>
            <person name="Zhan S."/>
            <person name="Wang C."/>
        </authorList>
    </citation>
    <scope>NUCLEOTIDE SEQUENCE [LARGE SCALE GENOMIC DNA]</scope>
    <source>
        <strain evidence="1 2">RCEF 1005</strain>
    </source>
</reference>
<dbReference type="EMBL" id="AZHF01000002">
    <property type="protein sequence ID" value="OAA80415.1"/>
    <property type="molecule type" value="Genomic_DNA"/>
</dbReference>